<accession>A0A9P7N0I2</accession>
<organism evidence="1 2">
    <name type="scientific">Claviceps arundinis</name>
    <dbReference type="NCBI Taxonomy" id="1623583"/>
    <lineage>
        <taxon>Eukaryota</taxon>
        <taxon>Fungi</taxon>
        <taxon>Dikarya</taxon>
        <taxon>Ascomycota</taxon>
        <taxon>Pezizomycotina</taxon>
        <taxon>Sordariomycetes</taxon>
        <taxon>Hypocreomycetidae</taxon>
        <taxon>Hypocreales</taxon>
        <taxon>Clavicipitaceae</taxon>
        <taxon>Claviceps</taxon>
    </lineage>
</organism>
<name>A0A9P7N0I2_9HYPO</name>
<sequence length="60" mass="6485">MRSDVPSDCCHRDRKNTGMAVAIDIEILANSASRSCWLDETDGVLPSDPVAVVDAGRPDR</sequence>
<dbReference type="AlphaFoldDB" id="A0A9P7N0I2"/>
<proteinExistence type="predicted"/>
<gene>
    <name evidence="1" type="ORF">E4U56_001977</name>
</gene>
<reference evidence="1" key="1">
    <citation type="journal article" date="2020" name="bioRxiv">
        <title>Whole genome comparisons of ergot fungi reveals the divergence and evolution of species within the genus Claviceps are the result of varying mechanisms driving genome evolution and host range expansion.</title>
        <authorList>
            <person name="Wyka S.A."/>
            <person name="Mondo S.J."/>
            <person name="Liu M."/>
            <person name="Dettman J."/>
            <person name="Nalam V."/>
            <person name="Broders K.D."/>
        </authorList>
    </citation>
    <scope>NUCLEOTIDE SEQUENCE</scope>
    <source>
        <strain evidence="1">CCC 1102</strain>
    </source>
</reference>
<comment type="caution">
    <text evidence="1">The sequence shown here is derived from an EMBL/GenBank/DDBJ whole genome shotgun (WGS) entry which is preliminary data.</text>
</comment>
<dbReference type="EMBL" id="SRPS01000016">
    <property type="protein sequence ID" value="KAG5976453.1"/>
    <property type="molecule type" value="Genomic_DNA"/>
</dbReference>
<evidence type="ECO:0000313" key="2">
    <source>
        <dbReference type="Proteomes" id="UP000784919"/>
    </source>
</evidence>
<protein>
    <submittedName>
        <fullName evidence="1">Uncharacterized protein</fullName>
    </submittedName>
</protein>
<dbReference type="Proteomes" id="UP000784919">
    <property type="component" value="Unassembled WGS sequence"/>
</dbReference>
<evidence type="ECO:0000313" key="1">
    <source>
        <dbReference type="EMBL" id="KAG5976453.1"/>
    </source>
</evidence>